<evidence type="ECO:0000313" key="2">
    <source>
        <dbReference type="EMBL" id="ASP22903.1"/>
    </source>
</evidence>
<dbReference type="SUPFAM" id="SSF158682">
    <property type="entry name" value="TerB-like"/>
    <property type="match status" value="1"/>
</dbReference>
<dbReference type="InterPro" id="IPR007791">
    <property type="entry name" value="DjlA_N"/>
</dbReference>
<dbReference type="AlphaFoldDB" id="A0A222E9M1"/>
<proteinExistence type="predicted"/>
<dbReference type="Pfam" id="PF05099">
    <property type="entry name" value="TerB"/>
    <property type="match status" value="1"/>
</dbReference>
<gene>
    <name evidence="2" type="ORF">ANTHELSMS3_04299</name>
</gene>
<dbReference type="InterPro" id="IPR029024">
    <property type="entry name" value="TerB-like"/>
</dbReference>
<name>A0A222E9M1_9RHOB</name>
<sequence length="147" mass="16161">MFDRLKAFFHHGPPKPEPLPEPDAKLALGTLLVRVARADNTYLFEEISQIDRTLSKAFGLNPVEAAKMRATCERLAHEITDDARMSALIRENVDYAHRVETVQALWQVAWADGITDAREAALVQLVEDALGVASADNEAARSAAVIP</sequence>
<accession>A0A222E9M1</accession>
<dbReference type="Gene3D" id="1.10.3680.10">
    <property type="entry name" value="TerB-like"/>
    <property type="match status" value="1"/>
</dbReference>
<dbReference type="KEGG" id="aht:ANTHELSMS3_04299"/>
<dbReference type="Proteomes" id="UP000203589">
    <property type="component" value="Chromosome"/>
</dbReference>
<dbReference type="RefSeq" id="WP_094036601.1">
    <property type="nucleotide sequence ID" value="NZ_CP022540.1"/>
</dbReference>
<keyword evidence="3" id="KW-1185">Reference proteome</keyword>
<dbReference type="EMBL" id="CP022540">
    <property type="protein sequence ID" value="ASP22903.1"/>
    <property type="molecule type" value="Genomic_DNA"/>
</dbReference>
<organism evidence="2 3">
    <name type="scientific">Antarctobacter heliothermus</name>
    <dbReference type="NCBI Taxonomy" id="74033"/>
    <lineage>
        <taxon>Bacteria</taxon>
        <taxon>Pseudomonadati</taxon>
        <taxon>Pseudomonadota</taxon>
        <taxon>Alphaproteobacteria</taxon>
        <taxon>Rhodobacterales</taxon>
        <taxon>Roseobacteraceae</taxon>
        <taxon>Antarctobacter</taxon>
    </lineage>
</organism>
<protein>
    <submittedName>
        <fullName evidence="2">Tellurite resistance protein TerB</fullName>
    </submittedName>
</protein>
<feature type="domain" description="Co-chaperone DjlA N-terminal" evidence="1">
    <location>
        <begin position="26"/>
        <end position="141"/>
    </location>
</feature>
<reference evidence="2 3" key="1">
    <citation type="submission" date="2017-07" db="EMBL/GenBank/DDBJ databases">
        <title>Genome Sequence of Antarctobacter heliothermus Strain SMS3 Isolated from a culture of the Diatom Skeletonema marinoi.</title>
        <authorList>
            <person name="Topel M."/>
            <person name="Pinder M.I.M."/>
            <person name="Johansson O.N."/>
            <person name="Kourtchenko O."/>
            <person name="Godhe A."/>
            <person name="Clarke A.K."/>
        </authorList>
    </citation>
    <scope>NUCLEOTIDE SEQUENCE [LARGE SCALE GENOMIC DNA]</scope>
    <source>
        <strain evidence="2 3">SMS3</strain>
    </source>
</reference>
<evidence type="ECO:0000313" key="3">
    <source>
        <dbReference type="Proteomes" id="UP000203589"/>
    </source>
</evidence>
<evidence type="ECO:0000259" key="1">
    <source>
        <dbReference type="Pfam" id="PF05099"/>
    </source>
</evidence>
<dbReference type="OrthoDB" id="5402150at2"/>
<dbReference type="CDD" id="cd07313">
    <property type="entry name" value="terB_like_2"/>
    <property type="match status" value="1"/>
</dbReference>